<dbReference type="InterPro" id="IPR056170">
    <property type="entry name" value="Znf_IFT121-like"/>
</dbReference>
<evidence type="ECO:0000259" key="10">
    <source>
        <dbReference type="Pfam" id="PF15911"/>
    </source>
</evidence>
<dbReference type="SMART" id="SM00320">
    <property type="entry name" value="WD40"/>
    <property type="match status" value="7"/>
</dbReference>
<dbReference type="GO" id="GO:0005929">
    <property type="term" value="C:cilium"/>
    <property type="evidence" value="ECO:0007669"/>
    <property type="project" value="UniProtKB-ARBA"/>
</dbReference>
<dbReference type="GO" id="GO:0044782">
    <property type="term" value="P:cilium organization"/>
    <property type="evidence" value="ECO:0007669"/>
    <property type="project" value="UniProtKB-ARBA"/>
</dbReference>
<dbReference type="Gene3D" id="2.130.10.10">
    <property type="entry name" value="YVTN repeat-like/Quinoprotein amine dehydrogenase"/>
    <property type="match status" value="2"/>
</dbReference>
<dbReference type="Pfam" id="PF24762">
    <property type="entry name" value="TPR_IF140-IFT172"/>
    <property type="match status" value="2"/>
</dbReference>
<evidence type="ECO:0000256" key="9">
    <source>
        <dbReference type="ARBA" id="ARBA00023273"/>
    </source>
</evidence>
<keyword evidence="4" id="KW-0677">Repeat</keyword>
<dbReference type="InterPro" id="IPR040379">
    <property type="entry name" value="WDR19/dyf-2"/>
</dbReference>
<dbReference type="EMBL" id="JBJJXI010000037">
    <property type="protein sequence ID" value="KAL3402218.1"/>
    <property type="molecule type" value="Genomic_DNA"/>
</dbReference>
<keyword evidence="3" id="KW-0853">WD repeat</keyword>
<evidence type="ECO:0000256" key="7">
    <source>
        <dbReference type="ARBA" id="ARBA00023069"/>
    </source>
</evidence>
<dbReference type="GO" id="GO:0008104">
    <property type="term" value="P:intracellular protein localization"/>
    <property type="evidence" value="ECO:0007669"/>
    <property type="project" value="UniProtKB-ARBA"/>
</dbReference>
<dbReference type="Pfam" id="PF15911">
    <property type="entry name" value="Beta-prop_WDR19_2nd"/>
    <property type="match status" value="1"/>
</dbReference>
<keyword evidence="7" id="KW-0969">Cilium</keyword>
<dbReference type="Proteomes" id="UP001627154">
    <property type="component" value="Unassembled WGS sequence"/>
</dbReference>
<feature type="domain" description="IF140/IFT172/WDR19 TPR" evidence="13">
    <location>
        <begin position="1008"/>
        <end position="1249"/>
    </location>
</feature>
<proteinExistence type="predicted"/>
<dbReference type="FunFam" id="1.25.40.470:FF:000009">
    <property type="entry name" value="WD repeat-containing protein 19 isoform X1"/>
    <property type="match status" value="1"/>
</dbReference>
<dbReference type="GO" id="GO:0030990">
    <property type="term" value="C:intraciliary transport particle"/>
    <property type="evidence" value="ECO:0007669"/>
    <property type="project" value="UniProtKB-ARBA"/>
</dbReference>
<keyword evidence="8" id="KW-0206">Cytoskeleton</keyword>
<feature type="domain" description="WDR19 WD40 repeat" evidence="10">
    <location>
        <begin position="506"/>
        <end position="797"/>
    </location>
</feature>
<keyword evidence="6" id="KW-0802">TPR repeat</keyword>
<gene>
    <name evidence="14" type="ORF">TKK_004753</name>
</gene>
<dbReference type="Gene3D" id="1.25.40.470">
    <property type="match status" value="2"/>
</dbReference>
<comment type="subcellular location">
    <subcellularLocation>
        <location evidence="1">Cytoplasm</location>
        <location evidence="1">Cytoskeleton</location>
        <location evidence="1">Cilium basal body</location>
    </subcellularLocation>
</comment>
<evidence type="ECO:0000313" key="14">
    <source>
        <dbReference type="EMBL" id="KAL3402218.1"/>
    </source>
</evidence>
<evidence type="ECO:0000256" key="2">
    <source>
        <dbReference type="ARBA" id="ARBA00022490"/>
    </source>
</evidence>
<evidence type="ECO:0000256" key="4">
    <source>
        <dbReference type="ARBA" id="ARBA00022737"/>
    </source>
</evidence>
<dbReference type="Pfam" id="PF23389">
    <property type="entry name" value="Beta-prop_WDR19_1st"/>
    <property type="match status" value="1"/>
</dbReference>
<sequence length="1520" mass="170073">MSYTYQRFHADQPRQQQQQVKSQVQQANVAAAAADSIAGAGSTVDSLYSPTATSAAANIYSDVVVAVPPPPTLSLRAGENVRFGTSSWPIWPRIRYGLACEIDARLLLSQLLSPFIAALATALDNSVLAILALSPTEFVCPTLTATLHNLVLFRLDLPHGPGTLYISWRPSNSTHLATTGCDSTVAIVDRQGILEERLQLPGLCSGFGWDADGDILAAVSSSASTIILWDATTGKKSQVDAGVRDGLTCMMWSKKNSILAVGTQKGNLVIYDHMNAKRIPILGKHKKRILCGAWSMEGFLALASEDKMLSISDASGDTYREVELHGNPSNVQFSEMKTDQRIGGDTTVSLIINKTTLYLYNMIDADNPIELTFQRRYGPIVSYNWYGDGYILIGFEAGYVTAISTHIKEVGQELFQVKNHRDCLNDLAINEITGKVVTCGDNNLKIHSLQNLEETEKVIVVSGETGVNIAKWSADGSMLAAVTHSGNVLIYLAQIPRIISVSGNRIAVLASLNEVALHTYTLDKNNATPLILNTLIEPSIIAIGPLHIAAALNNRALFWNSAPGQSNTTTMIHFERDYMSSVESMLLNENYASVLFDGKLQLHAIKTDSALIEARKDSKIFPDQSALSSKITCHDLSTDFLVYGDDMGNIVYFYLEEFKQALKYTHSHGIKSVHLDANGSMLCFVDSESEVFIYDPINEVAYEAPDSPDSVEGVVWDQNIEERTTFAVYNSTIITTYVFIRYHIKVINYSYKLKGTQIVKISDTKLPSDAMPALMFSGEMTMSTVGSKLIQITLSSHEEIGNIVDQKKLAEILDKQLLCGRFQRAWDTCQRLNDESKWVLLAETALEHLDIDMALRVYRQMEDASMVWSLQKLEEVDEYALLCGHVCTILGKHDEAEKYFLQSSRPVEALYLRRDLMQWVQALSLAQSLKPDEIPYIAKEYAQQLEFTGDYPKALVNYEKGLSDAKQNSSHKIQCLAGIARTSIRCGDSRKGVSIALNPESPRYVRKECAEILESMKQFNEAAILYEKAEYFDKAASAYIRLKNWQKVGQLLPQISSPKINIQYARAKEAEGKFDEAAKAYETAKDYDNIIRINLEYLNNPARSVEVVQQTKSIEGAKMVARFFQKMNDYNSAIKFLILSNCHDEAFQLANQHGKMELYGEILANNADDGNIRSEDFRSLAIYFESQKNNQLAGKYYFYAKEFHKALKLLLKAAQISAKDEEAISLAIDTVATSKDEKLANQLIDFLLGSDGIPKDPKYLFRLYMARKQYREAAKTAVIIANEEQINGNYRNAHDVLFAMYQELKRNKINAPFEMQTSMRLLHSYILVRLHVKKNDHVKGARMLIRVANNISKFPAHVVPILTSTVIECHRAGLRGAAFNFAAILMRPEYRSQIDAKYAKKIEAIVRKPPRGSKERDEDEPLTSCPYCKCRLPESEVNCDKCKNTIPFCIATGRHIIENDFTACPQCDFPAIKSEFLSIIETDETCPMCSEHVNPKSIPTNLDIRPYLYFHSERDQKIET</sequence>
<dbReference type="PANTHER" id="PTHR14920:SF0">
    <property type="entry name" value="WD REPEAT DOMAIN 19"/>
    <property type="match status" value="1"/>
</dbReference>
<dbReference type="InterPro" id="IPR056168">
    <property type="entry name" value="TPR_IF140/IFT172/WDR19"/>
</dbReference>
<dbReference type="FunFam" id="2.130.10.10:FF:000242">
    <property type="entry name" value="WD repeat domain 19, isoform CRA_a"/>
    <property type="match status" value="1"/>
</dbReference>
<evidence type="ECO:0000256" key="8">
    <source>
        <dbReference type="ARBA" id="ARBA00023212"/>
    </source>
</evidence>
<evidence type="ECO:0000256" key="5">
    <source>
        <dbReference type="ARBA" id="ARBA00022794"/>
    </source>
</evidence>
<evidence type="ECO:0000256" key="3">
    <source>
        <dbReference type="ARBA" id="ARBA00022574"/>
    </source>
</evidence>
<dbReference type="InterPro" id="IPR057855">
    <property type="entry name" value="Beta-prop_WDR19_1st"/>
</dbReference>
<dbReference type="InterPro" id="IPR015943">
    <property type="entry name" value="WD40/YVTN_repeat-like_dom_sf"/>
</dbReference>
<evidence type="ECO:0000256" key="6">
    <source>
        <dbReference type="ARBA" id="ARBA00022803"/>
    </source>
</evidence>
<comment type="caution">
    <text evidence="14">The sequence shown here is derived from an EMBL/GenBank/DDBJ whole genome shotgun (WGS) entry which is preliminary data.</text>
</comment>
<dbReference type="SUPFAM" id="SSF69322">
    <property type="entry name" value="Tricorn protease domain 2"/>
    <property type="match status" value="1"/>
</dbReference>
<keyword evidence="15" id="KW-1185">Reference proteome</keyword>
<organism evidence="14 15">
    <name type="scientific">Trichogramma kaykai</name>
    <dbReference type="NCBI Taxonomy" id="54128"/>
    <lineage>
        <taxon>Eukaryota</taxon>
        <taxon>Metazoa</taxon>
        <taxon>Ecdysozoa</taxon>
        <taxon>Arthropoda</taxon>
        <taxon>Hexapoda</taxon>
        <taxon>Insecta</taxon>
        <taxon>Pterygota</taxon>
        <taxon>Neoptera</taxon>
        <taxon>Endopterygota</taxon>
        <taxon>Hymenoptera</taxon>
        <taxon>Apocrita</taxon>
        <taxon>Proctotrupomorpha</taxon>
        <taxon>Chalcidoidea</taxon>
        <taxon>Trichogrammatidae</taxon>
        <taxon>Trichogramma</taxon>
    </lineage>
</organism>
<feature type="domain" description="IFT121-like zinc finger" evidence="11">
    <location>
        <begin position="1447"/>
        <end position="1493"/>
    </location>
</feature>
<dbReference type="InterPro" id="IPR039468">
    <property type="entry name" value="WDR19_WD40_rpt"/>
</dbReference>
<dbReference type="PANTHER" id="PTHR14920">
    <property type="entry name" value="OSMOTIC AVOIDANCE ABNORMAL PROTEIN 1/WD REPEAT MEMBRANE PROTEIN"/>
    <property type="match status" value="1"/>
</dbReference>
<name>A0ABD2XA12_9HYME</name>
<evidence type="ECO:0000259" key="13">
    <source>
        <dbReference type="Pfam" id="PF24762"/>
    </source>
</evidence>
<dbReference type="SUPFAM" id="SSF82171">
    <property type="entry name" value="DPP6 N-terminal domain-like"/>
    <property type="match status" value="1"/>
</dbReference>
<keyword evidence="5" id="KW-0970">Cilium biogenesis/degradation</keyword>
<evidence type="ECO:0008006" key="16">
    <source>
        <dbReference type="Google" id="ProtNLM"/>
    </source>
</evidence>
<reference evidence="14 15" key="1">
    <citation type="journal article" date="2024" name="bioRxiv">
        <title>A reference genome for Trichogramma kaykai: A tiny desert-dwelling parasitoid wasp with competing sex-ratio distorters.</title>
        <authorList>
            <person name="Culotta J."/>
            <person name="Lindsey A.R."/>
        </authorList>
    </citation>
    <scope>NUCLEOTIDE SEQUENCE [LARGE SCALE GENOMIC DNA]</scope>
    <source>
        <strain evidence="14 15">KSX58</strain>
    </source>
</reference>
<protein>
    <recommendedName>
        <fullName evidence="16">WD repeat-containing protein 55 homolog</fullName>
    </recommendedName>
</protein>
<evidence type="ECO:0000259" key="12">
    <source>
        <dbReference type="Pfam" id="PF23389"/>
    </source>
</evidence>
<keyword evidence="9" id="KW-0966">Cell projection</keyword>
<evidence type="ECO:0000256" key="1">
    <source>
        <dbReference type="ARBA" id="ARBA00004120"/>
    </source>
</evidence>
<evidence type="ECO:0000259" key="11">
    <source>
        <dbReference type="Pfam" id="PF23145"/>
    </source>
</evidence>
<evidence type="ECO:0000313" key="15">
    <source>
        <dbReference type="Proteomes" id="UP001627154"/>
    </source>
</evidence>
<keyword evidence="2" id="KW-0963">Cytoplasm</keyword>
<feature type="domain" description="WDR19 first beta-propeller" evidence="12">
    <location>
        <begin position="165"/>
        <end position="486"/>
    </location>
</feature>
<accession>A0ABD2XA12</accession>
<feature type="domain" description="IF140/IFT172/WDR19 TPR" evidence="13">
    <location>
        <begin position="820"/>
        <end position="961"/>
    </location>
</feature>
<dbReference type="SUPFAM" id="SSF48452">
    <property type="entry name" value="TPR-like"/>
    <property type="match status" value="1"/>
</dbReference>
<dbReference type="InterPro" id="IPR011990">
    <property type="entry name" value="TPR-like_helical_dom_sf"/>
</dbReference>
<dbReference type="InterPro" id="IPR001680">
    <property type="entry name" value="WD40_rpt"/>
</dbReference>
<dbReference type="Pfam" id="PF23145">
    <property type="entry name" value="Zf_2nd_IFT121"/>
    <property type="match status" value="1"/>
</dbReference>